<dbReference type="PANTHER" id="PTHR22846:SF2">
    <property type="entry name" value="F-BOX-LIKE_WD REPEAT-CONTAINING PROTEIN EBI"/>
    <property type="match status" value="1"/>
</dbReference>
<keyword evidence="1 3" id="KW-0853">WD repeat</keyword>
<dbReference type="InterPro" id="IPR001680">
    <property type="entry name" value="WD40_rpt"/>
</dbReference>
<sequence>MVVILIWAIVGIVSGLCCMLLVGFHMGKGIRQYLEVSFIGCVGGIVGGVLVQNVDICLSYLFGALYRETGFFTDGVLAGLLFALIISTFYFRALRPSTRKYIGMIGFLMILGISLVIIILLLLTVLARTPIEELYLIISISSFPLKSLPADTILVTGFAPLCGGWLAVLLIAISFQFSSISIVISPTPVNSLLLYLLVFLRNIPRQRHTTAYLRLGDHLGPVSSLSWSRNGKQLISISSHHVCISDTQTGETIYSHDPIVVPGTVNCSSQGFSLAVASQSVKVLHITGDMPFQITSSEGFTTSLVGDNVAPIWSPNGKFIALVIDGRTICICYAHNGKALLEYKEHVADVLALAWSPNGTLIASGDKEGTIHVWDTVLGTTSTTHKDHTGAIYTLAWSVDSKLVASGGDDKTIRTWDAALGKTIHRYQGHTATICALAWSPNSKMIASGSTDQTALLWNVETEKILTRHLAHTHAITAIAWSPNGLLIASGSRDTTVHIWRTRKVRK</sequence>
<evidence type="ECO:0000256" key="1">
    <source>
        <dbReference type="ARBA" id="ARBA00022574"/>
    </source>
</evidence>
<feature type="repeat" description="WD" evidence="3">
    <location>
        <begin position="469"/>
        <end position="507"/>
    </location>
</feature>
<dbReference type="InterPro" id="IPR015943">
    <property type="entry name" value="WD40/YVTN_repeat-like_dom_sf"/>
</dbReference>
<dbReference type="RefSeq" id="WP_149401493.1">
    <property type="nucleotide sequence ID" value="NZ_BIXY01000025.1"/>
</dbReference>
<dbReference type="Proteomes" id="UP000322530">
    <property type="component" value="Unassembled WGS sequence"/>
</dbReference>
<dbReference type="GO" id="GO:0003714">
    <property type="term" value="F:transcription corepressor activity"/>
    <property type="evidence" value="ECO:0007669"/>
    <property type="project" value="InterPro"/>
</dbReference>
<dbReference type="PROSITE" id="PS50082">
    <property type="entry name" value="WD_REPEATS_2"/>
    <property type="match status" value="4"/>
</dbReference>
<dbReference type="InterPro" id="IPR019775">
    <property type="entry name" value="WD40_repeat_CS"/>
</dbReference>
<evidence type="ECO:0000313" key="6">
    <source>
        <dbReference type="Proteomes" id="UP000322530"/>
    </source>
</evidence>
<dbReference type="AlphaFoldDB" id="A0A5A5TAH2"/>
<feature type="transmembrane region" description="Helical" evidence="4">
    <location>
        <begin position="153"/>
        <end position="173"/>
    </location>
</feature>
<comment type="caution">
    <text evidence="5">The sequence shown here is derived from an EMBL/GenBank/DDBJ whole genome shotgun (WGS) entry which is preliminary data.</text>
</comment>
<keyword evidence="2" id="KW-0677">Repeat</keyword>
<name>A0A5A5TAH2_9CHLR</name>
<dbReference type="EMBL" id="BIXY01000025">
    <property type="protein sequence ID" value="GCF08510.1"/>
    <property type="molecule type" value="Genomic_DNA"/>
</dbReference>
<keyword evidence="4" id="KW-0812">Transmembrane</keyword>
<dbReference type="InterPro" id="IPR045183">
    <property type="entry name" value="Ebi-like"/>
</dbReference>
<keyword evidence="4" id="KW-1133">Transmembrane helix</keyword>
<feature type="transmembrane region" description="Helical" evidence="4">
    <location>
        <begin position="101"/>
        <end position="126"/>
    </location>
</feature>
<gene>
    <name evidence="5" type="ORF">KDI_20740</name>
</gene>
<dbReference type="PANTHER" id="PTHR22846">
    <property type="entry name" value="WD40 REPEAT PROTEIN"/>
    <property type="match status" value="1"/>
</dbReference>
<dbReference type="SMART" id="SM00320">
    <property type="entry name" value="WD40"/>
    <property type="match status" value="5"/>
</dbReference>
<organism evidence="5 6">
    <name type="scientific">Dictyobacter arantiisoli</name>
    <dbReference type="NCBI Taxonomy" id="2014874"/>
    <lineage>
        <taxon>Bacteria</taxon>
        <taxon>Bacillati</taxon>
        <taxon>Chloroflexota</taxon>
        <taxon>Ktedonobacteria</taxon>
        <taxon>Ktedonobacterales</taxon>
        <taxon>Dictyobacteraceae</taxon>
        <taxon>Dictyobacter</taxon>
    </lineage>
</organism>
<keyword evidence="6" id="KW-1185">Reference proteome</keyword>
<dbReference type="GO" id="GO:0006357">
    <property type="term" value="P:regulation of transcription by RNA polymerase II"/>
    <property type="evidence" value="ECO:0007669"/>
    <property type="project" value="TreeGrafter"/>
</dbReference>
<feature type="repeat" description="WD" evidence="3">
    <location>
        <begin position="343"/>
        <end position="384"/>
    </location>
</feature>
<feature type="transmembrane region" description="Helical" evidence="4">
    <location>
        <begin position="180"/>
        <end position="200"/>
    </location>
</feature>
<dbReference type="CDD" id="cd00200">
    <property type="entry name" value="WD40"/>
    <property type="match status" value="1"/>
</dbReference>
<evidence type="ECO:0000256" key="3">
    <source>
        <dbReference type="PROSITE-ProRule" id="PRU00221"/>
    </source>
</evidence>
<feature type="transmembrane region" description="Helical" evidence="4">
    <location>
        <begin position="75"/>
        <end position="94"/>
    </location>
</feature>
<protein>
    <submittedName>
        <fullName evidence="5">Uncharacterized protein</fullName>
    </submittedName>
</protein>
<dbReference type="Gene3D" id="2.130.10.10">
    <property type="entry name" value="YVTN repeat-like/Quinoprotein amine dehydrogenase"/>
    <property type="match status" value="3"/>
</dbReference>
<dbReference type="OrthoDB" id="494465at2"/>
<feature type="repeat" description="WD" evidence="3">
    <location>
        <begin position="427"/>
        <end position="468"/>
    </location>
</feature>
<dbReference type="PROSITE" id="PS00678">
    <property type="entry name" value="WD_REPEATS_1"/>
    <property type="match status" value="1"/>
</dbReference>
<dbReference type="PROSITE" id="PS50294">
    <property type="entry name" value="WD_REPEATS_REGION"/>
    <property type="match status" value="4"/>
</dbReference>
<dbReference type="SUPFAM" id="SSF50978">
    <property type="entry name" value="WD40 repeat-like"/>
    <property type="match status" value="1"/>
</dbReference>
<evidence type="ECO:0000313" key="5">
    <source>
        <dbReference type="EMBL" id="GCF08510.1"/>
    </source>
</evidence>
<feature type="repeat" description="WD" evidence="3">
    <location>
        <begin position="385"/>
        <end position="426"/>
    </location>
</feature>
<evidence type="ECO:0000256" key="2">
    <source>
        <dbReference type="ARBA" id="ARBA00022737"/>
    </source>
</evidence>
<dbReference type="PRINTS" id="PR00320">
    <property type="entry name" value="GPROTEINBRPT"/>
</dbReference>
<dbReference type="Pfam" id="PF00400">
    <property type="entry name" value="WD40"/>
    <property type="match status" value="4"/>
</dbReference>
<evidence type="ECO:0000256" key="4">
    <source>
        <dbReference type="SAM" id="Phobius"/>
    </source>
</evidence>
<reference evidence="5 6" key="1">
    <citation type="submission" date="2019-01" db="EMBL/GenBank/DDBJ databases">
        <title>Draft genome sequence of Dictyobacter sp. Uno17.</title>
        <authorList>
            <person name="Wang C.M."/>
            <person name="Zheng Y."/>
            <person name="Sakai Y."/>
            <person name="Abe K."/>
            <person name="Yokota A."/>
            <person name="Yabe S."/>
        </authorList>
    </citation>
    <scope>NUCLEOTIDE SEQUENCE [LARGE SCALE GENOMIC DNA]</scope>
    <source>
        <strain evidence="5 6">Uno17</strain>
    </source>
</reference>
<proteinExistence type="predicted"/>
<keyword evidence="4" id="KW-0472">Membrane</keyword>
<dbReference type="InterPro" id="IPR020472">
    <property type="entry name" value="WD40_PAC1"/>
</dbReference>
<accession>A0A5A5TAH2</accession>
<feature type="transmembrane region" description="Helical" evidence="4">
    <location>
        <begin position="6"/>
        <end position="24"/>
    </location>
</feature>
<dbReference type="InterPro" id="IPR036322">
    <property type="entry name" value="WD40_repeat_dom_sf"/>
</dbReference>
<feature type="transmembrane region" description="Helical" evidence="4">
    <location>
        <begin position="36"/>
        <end position="63"/>
    </location>
</feature>